<evidence type="ECO:0000313" key="3">
    <source>
        <dbReference type="Proteomes" id="UP001281410"/>
    </source>
</evidence>
<organism evidence="2 3">
    <name type="scientific">Dipteronia sinensis</name>
    <dbReference type="NCBI Taxonomy" id="43782"/>
    <lineage>
        <taxon>Eukaryota</taxon>
        <taxon>Viridiplantae</taxon>
        <taxon>Streptophyta</taxon>
        <taxon>Embryophyta</taxon>
        <taxon>Tracheophyta</taxon>
        <taxon>Spermatophyta</taxon>
        <taxon>Magnoliopsida</taxon>
        <taxon>eudicotyledons</taxon>
        <taxon>Gunneridae</taxon>
        <taxon>Pentapetalae</taxon>
        <taxon>rosids</taxon>
        <taxon>malvids</taxon>
        <taxon>Sapindales</taxon>
        <taxon>Sapindaceae</taxon>
        <taxon>Hippocastanoideae</taxon>
        <taxon>Acereae</taxon>
        <taxon>Dipteronia</taxon>
    </lineage>
</organism>
<dbReference type="EMBL" id="JANJYJ010000002">
    <property type="protein sequence ID" value="KAK3228331.1"/>
    <property type="molecule type" value="Genomic_DNA"/>
</dbReference>
<name>A0AAE0B238_9ROSI</name>
<accession>A0AAE0B238</accession>
<gene>
    <name evidence="2" type="ORF">Dsin_008193</name>
</gene>
<proteinExistence type="predicted"/>
<feature type="region of interest" description="Disordered" evidence="1">
    <location>
        <begin position="80"/>
        <end position="112"/>
    </location>
</feature>
<evidence type="ECO:0000256" key="1">
    <source>
        <dbReference type="SAM" id="MobiDB-lite"/>
    </source>
</evidence>
<dbReference type="AlphaFoldDB" id="A0AAE0B238"/>
<protein>
    <submittedName>
        <fullName evidence="2">Uncharacterized protein</fullName>
    </submittedName>
</protein>
<reference evidence="2" key="1">
    <citation type="journal article" date="2023" name="Plant J.">
        <title>Genome sequences and population genomics provide insights into the demographic history, inbreeding, and mutation load of two 'living fossil' tree species of Dipteronia.</title>
        <authorList>
            <person name="Feng Y."/>
            <person name="Comes H.P."/>
            <person name="Chen J."/>
            <person name="Zhu S."/>
            <person name="Lu R."/>
            <person name="Zhang X."/>
            <person name="Li P."/>
            <person name="Qiu J."/>
            <person name="Olsen K.M."/>
            <person name="Qiu Y."/>
        </authorList>
    </citation>
    <scope>NUCLEOTIDE SEQUENCE</scope>
    <source>
        <strain evidence="2">NBL</strain>
    </source>
</reference>
<dbReference type="Proteomes" id="UP001281410">
    <property type="component" value="Unassembled WGS sequence"/>
</dbReference>
<comment type="caution">
    <text evidence="2">The sequence shown here is derived from an EMBL/GenBank/DDBJ whole genome shotgun (WGS) entry which is preliminary data.</text>
</comment>
<keyword evidence="3" id="KW-1185">Reference proteome</keyword>
<sequence>MFKKRKLIKLKENIFNQNGGILLQQQLSKQSESCDATKIFNKKELKKSLIKLKENIFNQNGGILLQQQLSKQSGSCDTTKIFNKKNSRSRPTTLMRKESLVEEATEPYTKDT</sequence>
<evidence type="ECO:0000313" key="2">
    <source>
        <dbReference type="EMBL" id="KAK3228331.1"/>
    </source>
</evidence>